<evidence type="ECO:0000313" key="12">
    <source>
        <dbReference type="Proteomes" id="UP001372834"/>
    </source>
</evidence>
<evidence type="ECO:0000256" key="6">
    <source>
        <dbReference type="ARBA" id="ARBA00023136"/>
    </source>
</evidence>
<proteinExistence type="inferred from homology"/>
<evidence type="ECO:0000259" key="10">
    <source>
        <dbReference type="Pfam" id="PF05154"/>
    </source>
</evidence>
<evidence type="ECO:0000256" key="4">
    <source>
        <dbReference type="ARBA" id="ARBA00022729"/>
    </source>
</evidence>
<feature type="transmembrane region" description="Helical" evidence="8">
    <location>
        <begin position="121"/>
        <end position="142"/>
    </location>
</feature>
<keyword evidence="6 8" id="KW-0472">Membrane</keyword>
<feature type="signal peptide" evidence="9">
    <location>
        <begin position="1"/>
        <end position="21"/>
    </location>
</feature>
<keyword evidence="3 8" id="KW-0812">Transmembrane</keyword>
<dbReference type="InterPro" id="IPR050932">
    <property type="entry name" value="TM2D1-3-like"/>
</dbReference>
<evidence type="ECO:0000256" key="3">
    <source>
        <dbReference type="ARBA" id="ARBA00022692"/>
    </source>
</evidence>
<evidence type="ECO:0000256" key="8">
    <source>
        <dbReference type="SAM" id="Phobius"/>
    </source>
</evidence>
<evidence type="ECO:0000256" key="1">
    <source>
        <dbReference type="ARBA" id="ARBA00004141"/>
    </source>
</evidence>
<evidence type="ECO:0000313" key="11">
    <source>
        <dbReference type="EMBL" id="KAK6630640.1"/>
    </source>
</evidence>
<keyword evidence="5 8" id="KW-1133">Transmembrane helix</keyword>
<dbReference type="Pfam" id="PF05154">
    <property type="entry name" value="TM2"/>
    <property type="match status" value="1"/>
</dbReference>
<feature type="chain" id="PRO_5042893601" description="TM2 domain-containing protein" evidence="9">
    <location>
        <begin position="22"/>
        <end position="180"/>
    </location>
</feature>
<keyword evidence="7" id="KW-0325">Glycoprotein</keyword>
<dbReference type="Proteomes" id="UP001372834">
    <property type="component" value="Unassembled WGS sequence"/>
</dbReference>
<comment type="caution">
    <text evidence="11">The sequence shown here is derived from an EMBL/GenBank/DDBJ whole genome shotgun (WGS) entry which is preliminary data.</text>
</comment>
<dbReference type="EMBL" id="JAWJWE010000010">
    <property type="protein sequence ID" value="KAK6630640.1"/>
    <property type="molecule type" value="Genomic_DNA"/>
</dbReference>
<accession>A0AAN8S3J8</accession>
<organism evidence="11 12">
    <name type="scientific">Polyplax serrata</name>
    <name type="common">Common mouse louse</name>
    <dbReference type="NCBI Taxonomy" id="468196"/>
    <lineage>
        <taxon>Eukaryota</taxon>
        <taxon>Metazoa</taxon>
        <taxon>Ecdysozoa</taxon>
        <taxon>Arthropoda</taxon>
        <taxon>Hexapoda</taxon>
        <taxon>Insecta</taxon>
        <taxon>Pterygota</taxon>
        <taxon>Neoptera</taxon>
        <taxon>Paraneoptera</taxon>
        <taxon>Psocodea</taxon>
        <taxon>Troctomorpha</taxon>
        <taxon>Phthiraptera</taxon>
        <taxon>Anoplura</taxon>
        <taxon>Polyplacidae</taxon>
        <taxon>Polyplax</taxon>
    </lineage>
</organism>
<sequence>MFYLLGLTIILGVIDLPVGCGYQVDCTTLRLGQYMCPDPAYDQIDPATQQYYGCTKENKAKVLCRAADGIICIETKNSTFRKEMPCKWTNGYSFETALLLSIFLGMFGIDRFYLGYPGIGLLKLCTMGFMFIGQLVDIILIATQIVGPADGSYYIIPFYGAGIEIVRSDNTTYKLPQSDW</sequence>
<dbReference type="GO" id="GO:0016020">
    <property type="term" value="C:membrane"/>
    <property type="evidence" value="ECO:0007669"/>
    <property type="project" value="UniProtKB-SubCell"/>
</dbReference>
<evidence type="ECO:0000256" key="5">
    <source>
        <dbReference type="ARBA" id="ARBA00022989"/>
    </source>
</evidence>
<gene>
    <name evidence="11" type="ORF">RUM43_014625</name>
</gene>
<dbReference type="InterPro" id="IPR007829">
    <property type="entry name" value="TM2"/>
</dbReference>
<dbReference type="PANTHER" id="PTHR21016:SF1">
    <property type="entry name" value="TM2 DOMAIN-CONTAINING PROTEIN 1"/>
    <property type="match status" value="1"/>
</dbReference>
<evidence type="ECO:0000256" key="2">
    <source>
        <dbReference type="ARBA" id="ARBA00008284"/>
    </source>
</evidence>
<dbReference type="AlphaFoldDB" id="A0AAN8S3J8"/>
<keyword evidence="4 9" id="KW-0732">Signal</keyword>
<name>A0AAN8S3J8_POLSC</name>
<comment type="similarity">
    <text evidence="2">Belongs to the TM2 family.</text>
</comment>
<reference evidence="11 12" key="1">
    <citation type="submission" date="2023-10" db="EMBL/GenBank/DDBJ databases">
        <title>Genomes of two closely related lineages of the louse Polyplax serrata with different host specificities.</title>
        <authorList>
            <person name="Martinu J."/>
            <person name="Tarabai H."/>
            <person name="Stefka J."/>
            <person name="Hypsa V."/>
        </authorList>
    </citation>
    <scope>NUCLEOTIDE SEQUENCE [LARGE SCALE GENOMIC DNA]</scope>
    <source>
        <strain evidence="11">HR10_N</strain>
    </source>
</reference>
<protein>
    <recommendedName>
        <fullName evidence="10">TM2 domain-containing protein</fullName>
    </recommendedName>
</protein>
<feature type="transmembrane region" description="Helical" evidence="8">
    <location>
        <begin position="91"/>
        <end position="109"/>
    </location>
</feature>
<feature type="domain" description="TM2" evidence="10">
    <location>
        <begin position="91"/>
        <end position="139"/>
    </location>
</feature>
<evidence type="ECO:0000256" key="9">
    <source>
        <dbReference type="SAM" id="SignalP"/>
    </source>
</evidence>
<dbReference type="PANTHER" id="PTHR21016">
    <property type="entry name" value="BETA-AMYLOID BINDING PROTEIN-RELATED"/>
    <property type="match status" value="1"/>
</dbReference>
<evidence type="ECO:0000256" key="7">
    <source>
        <dbReference type="ARBA" id="ARBA00023180"/>
    </source>
</evidence>
<comment type="subcellular location">
    <subcellularLocation>
        <location evidence="1">Membrane</location>
        <topology evidence="1">Multi-pass membrane protein</topology>
    </subcellularLocation>
</comment>